<dbReference type="GO" id="GO:0008250">
    <property type="term" value="C:oligosaccharyltransferase complex"/>
    <property type="evidence" value="ECO:0007669"/>
    <property type="project" value="TreeGrafter"/>
</dbReference>
<dbReference type="PANTHER" id="PTHR10830">
    <property type="entry name" value="DOLICHYL-DIPHOSPHOOLIGOSACCHARIDE--PROTEIN GLYCOSYLTRANSFERASE 48 KDA SUBUNIT"/>
    <property type="match status" value="1"/>
</dbReference>
<feature type="domain" description="OST48 middle" evidence="2">
    <location>
        <begin position="4"/>
        <end position="125"/>
    </location>
</feature>
<gene>
    <name evidence="3" type="ORF">M422DRAFT_52862</name>
</gene>
<reference evidence="3 4" key="1">
    <citation type="submission" date="2014-06" db="EMBL/GenBank/DDBJ databases">
        <title>Evolutionary Origins and Diversification of the Mycorrhizal Mutualists.</title>
        <authorList>
            <consortium name="DOE Joint Genome Institute"/>
            <consortium name="Mycorrhizal Genomics Consortium"/>
            <person name="Kohler A."/>
            <person name="Kuo A."/>
            <person name="Nagy L.G."/>
            <person name="Floudas D."/>
            <person name="Copeland A."/>
            <person name="Barry K.W."/>
            <person name="Cichocki N."/>
            <person name="Veneault-Fourrey C."/>
            <person name="LaButti K."/>
            <person name="Lindquist E.A."/>
            <person name="Lipzen A."/>
            <person name="Lundell T."/>
            <person name="Morin E."/>
            <person name="Murat C."/>
            <person name="Riley R."/>
            <person name="Ohm R."/>
            <person name="Sun H."/>
            <person name="Tunlid A."/>
            <person name="Henrissat B."/>
            <person name="Grigoriev I.V."/>
            <person name="Hibbett D.S."/>
            <person name="Martin F."/>
        </authorList>
    </citation>
    <scope>NUCLEOTIDE SEQUENCE [LARGE SCALE GENOMIC DNA]</scope>
    <source>
        <strain evidence="3 4">SS14</strain>
    </source>
</reference>
<dbReference type="HOGENOM" id="CLU_1887071_0_0_1"/>
<dbReference type="InterPro" id="IPR055459">
    <property type="entry name" value="OST48_MD"/>
</dbReference>
<evidence type="ECO:0000259" key="2">
    <source>
        <dbReference type="Pfam" id="PF23358"/>
    </source>
</evidence>
<dbReference type="PANTHER" id="PTHR10830:SF0">
    <property type="entry name" value="DOLICHYL-DIPHOSPHOOLIGOSACCHARIDE--PROTEIN GLYCOSYLTRANSFERASE 48 KDA SUBUNIT"/>
    <property type="match status" value="1"/>
</dbReference>
<evidence type="ECO:0000256" key="1">
    <source>
        <dbReference type="SAM" id="Phobius"/>
    </source>
</evidence>
<dbReference type="EMBL" id="KN837227">
    <property type="protein sequence ID" value="KIJ32430.1"/>
    <property type="molecule type" value="Genomic_DNA"/>
</dbReference>
<keyword evidence="1" id="KW-0812">Transmembrane</keyword>
<protein>
    <submittedName>
        <fullName evidence="3">Unplaced genomic scaffold SPHSTscaffold_152, whole genome shotgun sequence</fullName>
    </submittedName>
</protein>
<dbReference type="UniPathway" id="UPA00378"/>
<dbReference type="Pfam" id="PF23358">
    <property type="entry name" value="OST48_MD"/>
    <property type="match status" value="1"/>
</dbReference>
<keyword evidence="1" id="KW-1133">Transmembrane helix</keyword>
<name>A0A0C9V4R2_SPHS4</name>
<dbReference type="GO" id="GO:0018279">
    <property type="term" value="P:protein N-linked glycosylation via asparagine"/>
    <property type="evidence" value="ECO:0007669"/>
    <property type="project" value="InterPro"/>
</dbReference>
<accession>A0A0C9V4R2</accession>
<feature type="transmembrane region" description="Helical" evidence="1">
    <location>
        <begin position="104"/>
        <end position="125"/>
    </location>
</feature>
<keyword evidence="4" id="KW-1185">Reference proteome</keyword>
<evidence type="ECO:0000313" key="3">
    <source>
        <dbReference type="EMBL" id="KIJ32430.1"/>
    </source>
</evidence>
<dbReference type="OrthoDB" id="29105at2759"/>
<dbReference type="Proteomes" id="UP000054279">
    <property type="component" value="Unassembled WGS sequence"/>
</dbReference>
<organism evidence="3 4">
    <name type="scientific">Sphaerobolus stellatus (strain SS14)</name>
    <dbReference type="NCBI Taxonomy" id="990650"/>
    <lineage>
        <taxon>Eukaryota</taxon>
        <taxon>Fungi</taxon>
        <taxon>Dikarya</taxon>
        <taxon>Basidiomycota</taxon>
        <taxon>Agaricomycotina</taxon>
        <taxon>Agaricomycetes</taxon>
        <taxon>Phallomycetidae</taxon>
        <taxon>Geastrales</taxon>
        <taxon>Sphaerobolaceae</taxon>
        <taxon>Sphaerobolus</taxon>
    </lineage>
</organism>
<sequence length="135" mass="15390">MFCVYSIDISAFDGNTGTWVPYSGLNDLQLDFTMLDPHIRTFLRPVKGKIGVYEVTFRVPDRHGVFKFVVDYKRKGYTFLHSDTVVPVVPPRHDEYPRFLSAAWPYYAGAISTSIGFVLFSALWLGGEEKRGKTE</sequence>
<dbReference type="InterPro" id="IPR005013">
    <property type="entry name" value="DDOST_48_kDa_subunit"/>
</dbReference>
<evidence type="ECO:0000313" key="4">
    <source>
        <dbReference type="Proteomes" id="UP000054279"/>
    </source>
</evidence>
<dbReference type="AlphaFoldDB" id="A0A0C9V4R2"/>
<keyword evidence="1" id="KW-0472">Membrane</keyword>
<proteinExistence type="predicted"/>